<dbReference type="Pfam" id="PF15077">
    <property type="entry name" value="MAJIN"/>
    <property type="match status" value="1"/>
</dbReference>
<keyword evidence="1" id="KW-1185">Reference proteome</keyword>
<accession>A0A6J0TWB7</accession>
<organism evidence="1 2">
    <name type="scientific">Pogona vitticeps</name>
    <name type="common">central bearded dragon</name>
    <dbReference type="NCBI Taxonomy" id="103695"/>
    <lineage>
        <taxon>Eukaryota</taxon>
        <taxon>Metazoa</taxon>
        <taxon>Chordata</taxon>
        <taxon>Craniata</taxon>
        <taxon>Vertebrata</taxon>
        <taxon>Euteleostomi</taxon>
        <taxon>Lepidosauria</taxon>
        <taxon>Squamata</taxon>
        <taxon>Bifurcata</taxon>
        <taxon>Unidentata</taxon>
        <taxon>Episquamata</taxon>
        <taxon>Toxicofera</taxon>
        <taxon>Iguania</taxon>
        <taxon>Acrodonta</taxon>
        <taxon>Agamidae</taxon>
        <taxon>Amphibolurinae</taxon>
        <taxon>Pogona</taxon>
    </lineage>
</organism>
<dbReference type="Proteomes" id="UP001652642">
    <property type="component" value="Chromosome 4"/>
</dbReference>
<dbReference type="KEGG" id="pvt:110080906"/>
<dbReference type="AlphaFoldDB" id="A0A6J0TWB7"/>
<dbReference type="GO" id="GO:0007129">
    <property type="term" value="P:homologous chromosome pairing at meiosis"/>
    <property type="evidence" value="ECO:0007669"/>
    <property type="project" value="TreeGrafter"/>
</dbReference>
<gene>
    <name evidence="2" type="primary">MAJIN</name>
</gene>
<dbReference type="GO" id="GO:0070197">
    <property type="term" value="P:meiotic attachment of telomere to nuclear envelope"/>
    <property type="evidence" value="ECO:0007669"/>
    <property type="project" value="TreeGrafter"/>
</dbReference>
<dbReference type="CTD" id="283129"/>
<dbReference type="GO" id="GO:0005637">
    <property type="term" value="C:nuclear inner membrane"/>
    <property type="evidence" value="ECO:0007669"/>
    <property type="project" value="TreeGrafter"/>
</dbReference>
<sequence>MATKAGGWISEHTSLKPFMYPVPETRFFHAGRNVYKFKIKYGNTVSVNTDFHESVANEELQEAIRVILGNLDNLCPFTTEHLIIFPYLNKWERVSNLRLMHGDTFLTPYPYVCTIYVELNSWKQNAFGGKIEYRDESNSVNTGSILRENIDAERAVKWRRLENTVEVSHTQVYAHRPMLHISFASNCSRRPTTQRNVLKNTACIYKTAKPRLQKDMIYLPQNQPEEMPHRCCGPAILNRGYDNSDLWEHVEYFRTENAENSQKEGEVSVLQKKSKEGMELKKKGFLELLKSTVFPPLLQRIFNGSHQSS</sequence>
<dbReference type="InterPro" id="IPR027816">
    <property type="entry name" value="MAJIN"/>
</dbReference>
<dbReference type="RefSeq" id="XP_020652836.2">
    <property type="nucleotide sequence ID" value="XM_020797177.2"/>
</dbReference>
<name>A0A6J0TWB7_9SAUR</name>
<dbReference type="GeneID" id="110080906"/>
<proteinExistence type="predicted"/>
<protein>
    <submittedName>
        <fullName evidence="2">Membrane-anchored junction protein isoform X1</fullName>
    </submittedName>
</protein>
<evidence type="ECO:0000313" key="2">
    <source>
        <dbReference type="RefSeq" id="XP_020652836.2"/>
    </source>
</evidence>
<evidence type="ECO:0000313" key="1">
    <source>
        <dbReference type="Proteomes" id="UP001652642"/>
    </source>
</evidence>
<dbReference type="InParanoid" id="A0A6J0TWB7"/>
<dbReference type="PANTHER" id="PTHR35824:SF1">
    <property type="entry name" value="MEMBRANE-ANCHORED JUNCTION PROTEIN"/>
    <property type="match status" value="1"/>
</dbReference>
<reference evidence="2" key="1">
    <citation type="submission" date="2025-08" db="UniProtKB">
        <authorList>
            <consortium name="RefSeq"/>
        </authorList>
    </citation>
    <scope>IDENTIFICATION</scope>
</reference>
<dbReference type="OrthoDB" id="6162963at2759"/>
<dbReference type="PANTHER" id="PTHR35824">
    <property type="entry name" value="MEMBRANE-ANCHORED JUNCTION PROTEIN MAJIN"/>
    <property type="match status" value="1"/>
</dbReference>
<dbReference type="GO" id="GO:0003677">
    <property type="term" value="F:DNA binding"/>
    <property type="evidence" value="ECO:0007669"/>
    <property type="project" value="InterPro"/>
</dbReference>